<keyword evidence="2" id="KW-1185">Reference proteome</keyword>
<comment type="caution">
    <text evidence="1">The sequence shown here is derived from an EMBL/GenBank/DDBJ whole genome shotgun (WGS) entry which is preliminary data.</text>
</comment>
<dbReference type="AlphaFoldDB" id="A0AAE0T2G2"/>
<reference evidence="1" key="2">
    <citation type="journal article" date="2021" name="Genome Biol. Evol.">
        <title>Developing a high-quality reference genome for a parasitic bivalve with doubly uniparental inheritance (Bivalvia: Unionida).</title>
        <authorList>
            <person name="Smith C.H."/>
        </authorList>
    </citation>
    <scope>NUCLEOTIDE SEQUENCE</scope>
    <source>
        <strain evidence="1">CHS0354</strain>
        <tissue evidence="1">Mantle</tissue>
    </source>
</reference>
<name>A0AAE0T2G2_9BIVA</name>
<evidence type="ECO:0000313" key="2">
    <source>
        <dbReference type="Proteomes" id="UP001195483"/>
    </source>
</evidence>
<accession>A0AAE0T2G2</accession>
<gene>
    <name evidence="1" type="ORF">CHS0354_028509</name>
</gene>
<reference evidence="1" key="3">
    <citation type="submission" date="2023-05" db="EMBL/GenBank/DDBJ databases">
        <authorList>
            <person name="Smith C.H."/>
        </authorList>
    </citation>
    <scope>NUCLEOTIDE SEQUENCE</scope>
    <source>
        <strain evidence="1">CHS0354</strain>
        <tissue evidence="1">Mantle</tissue>
    </source>
</reference>
<evidence type="ECO:0000313" key="1">
    <source>
        <dbReference type="EMBL" id="KAK3601943.1"/>
    </source>
</evidence>
<organism evidence="1 2">
    <name type="scientific">Potamilus streckersoni</name>
    <dbReference type="NCBI Taxonomy" id="2493646"/>
    <lineage>
        <taxon>Eukaryota</taxon>
        <taxon>Metazoa</taxon>
        <taxon>Spiralia</taxon>
        <taxon>Lophotrochozoa</taxon>
        <taxon>Mollusca</taxon>
        <taxon>Bivalvia</taxon>
        <taxon>Autobranchia</taxon>
        <taxon>Heteroconchia</taxon>
        <taxon>Palaeoheterodonta</taxon>
        <taxon>Unionida</taxon>
        <taxon>Unionoidea</taxon>
        <taxon>Unionidae</taxon>
        <taxon>Ambleminae</taxon>
        <taxon>Lampsilini</taxon>
        <taxon>Potamilus</taxon>
    </lineage>
</organism>
<dbReference type="EMBL" id="JAEAOA010001705">
    <property type="protein sequence ID" value="KAK3601943.1"/>
    <property type="molecule type" value="Genomic_DNA"/>
</dbReference>
<proteinExistence type="predicted"/>
<reference evidence="1" key="1">
    <citation type="journal article" date="2021" name="Genome Biol. Evol.">
        <title>A High-Quality Reference Genome for a Parasitic Bivalve with Doubly Uniparental Inheritance (Bivalvia: Unionida).</title>
        <authorList>
            <person name="Smith C.H."/>
        </authorList>
    </citation>
    <scope>NUCLEOTIDE SEQUENCE</scope>
    <source>
        <strain evidence="1">CHS0354</strain>
    </source>
</reference>
<dbReference type="Proteomes" id="UP001195483">
    <property type="component" value="Unassembled WGS sequence"/>
</dbReference>
<sequence>MPVLQSYQGMRSPVWRTADRYQSNSLKRRTRTYNQEKKICGRYISSGTRMKAKTVTTYDQIIHTISIVTGQQAILVVTIQRNSLKKNRKHIHGDYHRSPQGKG</sequence>
<protein>
    <submittedName>
        <fullName evidence="1">Uncharacterized protein</fullName>
    </submittedName>
</protein>